<dbReference type="Proteomes" id="UP000092093">
    <property type="component" value="Unassembled WGS sequence"/>
</dbReference>
<comment type="caution">
    <text evidence="1">The sequence shown here is derived from an EMBL/GenBank/DDBJ whole genome shotgun (WGS) entry which is preliminary data.</text>
</comment>
<protein>
    <submittedName>
        <fullName evidence="1">Uncharacterized protein</fullName>
    </submittedName>
</protein>
<gene>
    <name evidence="1" type="ORF">AN484_17690</name>
</gene>
<name>A0A1B7WZE4_APHFL</name>
<organism evidence="1 2">
    <name type="scientific">Aphanizomenon flos-aquae WA102</name>
    <dbReference type="NCBI Taxonomy" id="1710896"/>
    <lineage>
        <taxon>Bacteria</taxon>
        <taxon>Bacillati</taxon>
        <taxon>Cyanobacteriota</taxon>
        <taxon>Cyanophyceae</taxon>
        <taxon>Nostocales</taxon>
        <taxon>Aphanizomenonaceae</taxon>
        <taxon>Aphanizomenon</taxon>
    </lineage>
</organism>
<accession>A0A1B7WZE4</accession>
<reference evidence="1 2" key="1">
    <citation type="submission" date="2015-09" db="EMBL/GenBank/DDBJ databases">
        <title>Aphanizomenon flos-aquae WA102.</title>
        <authorList>
            <person name="Driscoll C."/>
        </authorList>
    </citation>
    <scope>NUCLEOTIDE SEQUENCE [LARGE SCALE GENOMIC DNA]</scope>
    <source>
        <strain evidence="1">WA102</strain>
    </source>
</reference>
<dbReference type="AlphaFoldDB" id="A0A1B7WZE4"/>
<proteinExistence type="predicted"/>
<evidence type="ECO:0000313" key="1">
    <source>
        <dbReference type="EMBL" id="OBQ42430.1"/>
    </source>
</evidence>
<dbReference type="EMBL" id="LJOW01000105">
    <property type="protein sequence ID" value="OBQ42430.1"/>
    <property type="molecule type" value="Genomic_DNA"/>
</dbReference>
<evidence type="ECO:0000313" key="2">
    <source>
        <dbReference type="Proteomes" id="UP000092093"/>
    </source>
</evidence>
<sequence>MQNKIKTAQNKNTNSKTQMFNFTIFSLNPPTNKHGLASPGTPWQIKQEGDQKKEIDNCLINGIELRPGERIAFTGITSNRLSISTVKKYGERWEICLDWDGNTLTLFPEKEYVDHCPTKIIF</sequence>